<dbReference type="GO" id="GO:0005737">
    <property type="term" value="C:cytoplasm"/>
    <property type="evidence" value="ECO:0007669"/>
    <property type="project" value="TreeGrafter"/>
</dbReference>
<feature type="compositionally biased region" description="Polar residues" evidence="2">
    <location>
        <begin position="294"/>
        <end position="304"/>
    </location>
</feature>
<dbReference type="WBParaSite" id="TCNE_0001365601-mRNA-1">
    <property type="protein sequence ID" value="TCNE_0001365601-mRNA-1"/>
    <property type="gene ID" value="TCNE_0001365601"/>
</dbReference>
<dbReference type="EMBL" id="UYWY01021832">
    <property type="protein sequence ID" value="VDM44977.1"/>
    <property type="molecule type" value="Genomic_DNA"/>
</dbReference>
<feature type="domain" description="GBD/FH3" evidence="3">
    <location>
        <begin position="634"/>
        <end position="814"/>
    </location>
</feature>
<dbReference type="SUPFAM" id="SSF48371">
    <property type="entry name" value="ARM repeat"/>
    <property type="match status" value="1"/>
</dbReference>
<dbReference type="InterPro" id="IPR016024">
    <property type="entry name" value="ARM-type_fold"/>
</dbReference>
<feature type="compositionally biased region" description="Polar residues" evidence="2">
    <location>
        <begin position="350"/>
        <end position="360"/>
    </location>
</feature>
<protein>
    <submittedName>
        <fullName evidence="6">GBD/FH3 domain-containing protein</fullName>
    </submittedName>
</protein>
<evidence type="ECO:0000256" key="1">
    <source>
        <dbReference type="ARBA" id="ARBA00023203"/>
    </source>
</evidence>
<feature type="region of interest" description="Disordered" evidence="2">
    <location>
        <begin position="288"/>
        <end position="323"/>
    </location>
</feature>
<organism evidence="5 6">
    <name type="scientific">Toxocara canis</name>
    <name type="common">Canine roundworm</name>
    <dbReference type="NCBI Taxonomy" id="6265"/>
    <lineage>
        <taxon>Eukaryota</taxon>
        <taxon>Metazoa</taxon>
        <taxon>Ecdysozoa</taxon>
        <taxon>Nematoda</taxon>
        <taxon>Chromadorea</taxon>
        <taxon>Rhabditida</taxon>
        <taxon>Spirurina</taxon>
        <taxon>Ascaridomorpha</taxon>
        <taxon>Ascaridoidea</taxon>
        <taxon>Toxocaridae</taxon>
        <taxon>Toxocara</taxon>
    </lineage>
</organism>
<dbReference type="InterPro" id="IPR056771">
    <property type="entry name" value="FH3_FHOD1-3-like"/>
</dbReference>
<dbReference type="InterPro" id="IPR011989">
    <property type="entry name" value="ARM-like"/>
</dbReference>
<evidence type="ECO:0000313" key="5">
    <source>
        <dbReference type="Proteomes" id="UP000050794"/>
    </source>
</evidence>
<keyword evidence="5" id="KW-1185">Reference proteome</keyword>
<feature type="region of interest" description="Disordered" evidence="2">
    <location>
        <begin position="232"/>
        <end position="261"/>
    </location>
</feature>
<name>A0A183UYT6_TOXCA</name>
<dbReference type="GO" id="GO:0051015">
    <property type="term" value="F:actin filament binding"/>
    <property type="evidence" value="ECO:0007669"/>
    <property type="project" value="TreeGrafter"/>
</dbReference>
<gene>
    <name evidence="4" type="ORF">TCNE_LOCUS13656</name>
</gene>
<evidence type="ECO:0000259" key="3">
    <source>
        <dbReference type="PROSITE" id="PS51232"/>
    </source>
</evidence>
<dbReference type="PANTHER" id="PTHR45920">
    <property type="entry name" value="FORMIN HOMOLOGY 2 DOMAIN CONTAINING, ISOFORM I"/>
    <property type="match status" value="1"/>
</dbReference>
<feature type="region of interest" description="Disordered" evidence="2">
    <location>
        <begin position="350"/>
        <end position="437"/>
    </location>
</feature>
<feature type="compositionally biased region" description="Polar residues" evidence="2">
    <location>
        <begin position="400"/>
        <end position="420"/>
    </location>
</feature>
<sequence length="814" mass="91079">MTEFATPLSYNSPFSSHLNELIQSAQKSCYPNHTRFTVADKEKYCDQKAEVLTNQTFTANKPHLRAYDIDLSSPVAANGGNIFTYITNDKSANRQQVFDIDHTSSKDFTDRVNTNCQPDAVPPTIALPPIELPLIVKPLRQSQKDELKALKKNANGSFINCRHNVLSVKSNISCASPKENLTSTFFPDISSAQSWRISDDIGCSADSLMAKYEPEKLINVFAEQITDGSLTCTDQRSSQHQQSRNLQSSLSSDVPNSQKMTTTTYEPYGAYSCHATVPVIEWKSSPSLLPPQQESFSHSSSWQRDTIKADDGTRSTDSTSYERDRRLTIGSELHSHMRHSKNILLKDNYSTKQDHSQNSLISPATPIPPAPPTSTPPVIAPPPQPSGTPFFKTDHEPSTRKSWFSSSVDGPPESNCSATLPRSHPKRPRVVKKNSSVDAQISKVDSERIHSIHPIQRSQSFAPKAGLPYIDDDENSDPNILLAYRLSMERNIEPPPKPARSYTEFPKQKEATMTSIVPTAKHSLFTANFFRDITKAKNFDGLLSSAPKKCKIFRRKSALASNRPPSPSPYEYVDETIRGNANLSSHLSEDDQKEAQKLFRSSNFANMVPDTVVQPLNVEHFRNQSTHSVDSGCFMSNSRKSSVDNSESFLVTGCHQKSSAVNEDAKWLPQLSLPCDKDNAYEHESEDDQFLSSSRRNSLVVRTQTGLRVRTVIDKLLNSSGRDQRRALFSLKQIFQDDKDLVHEFVQNGGLQCMIKLGRMADQNHQNYILRALGQVMLYVDGMNGIIAHIETIQWLYELLDSPWTKQGIEEGST</sequence>
<dbReference type="PROSITE" id="PS51232">
    <property type="entry name" value="GBD_FH3"/>
    <property type="match status" value="1"/>
</dbReference>
<dbReference type="GO" id="GO:0005856">
    <property type="term" value="C:cytoskeleton"/>
    <property type="evidence" value="ECO:0007669"/>
    <property type="project" value="TreeGrafter"/>
</dbReference>
<feature type="compositionally biased region" description="Low complexity" evidence="2">
    <location>
        <begin position="235"/>
        <end position="252"/>
    </location>
</feature>
<dbReference type="GO" id="GO:0030866">
    <property type="term" value="P:cortical actin cytoskeleton organization"/>
    <property type="evidence" value="ECO:0007669"/>
    <property type="project" value="TreeGrafter"/>
</dbReference>
<dbReference type="AlphaFoldDB" id="A0A183UYT6"/>
<evidence type="ECO:0000313" key="6">
    <source>
        <dbReference type="WBParaSite" id="TCNE_0001365601-mRNA-1"/>
    </source>
</evidence>
<evidence type="ECO:0000256" key="2">
    <source>
        <dbReference type="SAM" id="MobiDB-lite"/>
    </source>
</evidence>
<feature type="compositionally biased region" description="Basic residues" evidence="2">
    <location>
        <begin position="423"/>
        <end position="432"/>
    </location>
</feature>
<dbReference type="Gene3D" id="1.25.10.10">
    <property type="entry name" value="Leucine-rich Repeat Variant"/>
    <property type="match status" value="1"/>
</dbReference>
<dbReference type="InterPro" id="IPR014768">
    <property type="entry name" value="GBD/FH3_dom"/>
</dbReference>
<dbReference type="Pfam" id="PF24959">
    <property type="entry name" value="FH3_FHOD1-3"/>
    <property type="match status" value="1"/>
</dbReference>
<reference evidence="4 5" key="2">
    <citation type="submission" date="2018-11" db="EMBL/GenBank/DDBJ databases">
        <authorList>
            <consortium name="Pathogen Informatics"/>
        </authorList>
    </citation>
    <scope>NUCLEOTIDE SEQUENCE [LARGE SCALE GENOMIC DNA]</scope>
</reference>
<accession>A0A183UYT6</accession>
<keyword evidence="1" id="KW-0009">Actin-binding</keyword>
<reference evidence="6" key="1">
    <citation type="submission" date="2016-06" db="UniProtKB">
        <authorList>
            <consortium name="WormBaseParasite"/>
        </authorList>
    </citation>
    <scope>IDENTIFICATION</scope>
</reference>
<dbReference type="PANTHER" id="PTHR45920:SF4">
    <property type="entry name" value="FORMIN HOMOLOGY 2 DOMAIN CONTAINING, ISOFORM I"/>
    <property type="match status" value="1"/>
</dbReference>
<proteinExistence type="predicted"/>
<feature type="compositionally biased region" description="Basic and acidic residues" evidence="2">
    <location>
        <begin position="305"/>
        <end position="323"/>
    </location>
</feature>
<feature type="compositionally biased region" description="Pro residues" evidence="2">
    <location>
        <begin position="365"/>
        <end position="386"/>
    </location>
</feature>
<dbReference type="Proteomes" id="UP000050794">
    <property type="component" value="Unassembled WGS sequence"/>
</dbReference>
<evidence type="ECO:0000313" key="4">
    <source>
        <dbReference type="EMBL" id="VDM44977.1"/>
    </source>
</evidence>